<evidence type="ECO:0000313" key="9">
    <source>
        <dbReference type="EMBL" id="BBI35624.1"/>
    </source>
</evidence>
<dbReference type="RefSeq" id="WP_331871374.1">
    <property type="nucleotide sequence ID" value="NZ_AP019400.1"/>
</dbReference>
<feature type="transmembrane region" description="Helical" evidence="7">
    <location>
        <begin position="224"/>
        <end position="245"/>
    </location>
</feature>
<keyword evidence="3" id="KW-1003">Cell membrane</keyword>
<feature type="domain" description="ABC transmembrane type-1" evidence="8">
    <location>
        <begin position="83"/>
        <end position="298"/>
    </location>
</feature>
<dbReference type="EMBL" id="AP019400">
    <property type="protein sequence ID" value="BBI35624.1"/>
    <property type="molecule type" value="Genomic_DNA"/>
</dbReference>
<evidence type="ECO:0000256" key="6">
    <source>
        <dbReference type="ARBA" id="ARBA00023136"/>
    </source>
</evidence>
<reference evidence="9 10" key="1">
    <citation type="submission" date="2019-01" db="EMBL/GenBank/DDBJ databases">
        <title>Complete genome sequence of Cohnella hallensis HS21 isolated from Korean fir (Abies koreana) rhizospheric soil.</title>
        <authorList>
            <person name="Jiang L."/>
            <person name="Kang S.W."/>
            <person name="Kim S."/>
            <person name="Jung J."/>
            <person name="Kim C.Y."/>
            <person name="Kim D.H."/>
            <person name="Kim S.W."/>
            <person name="Lee J."/>
        </authorList>
    </citation>
    <scope>NUCLEOTIDE SEQUENCE [LARGE SCALE GENOMIC DNA]</scope>
    <source>
        <strain evidence="9 10">HS21</strain>
    </source>
</reference>
<evidence type="ECO:0000256" key="7">
    <source>
        <dbReference type="RuleBase" id="RU363032"/>
    </source>
</evidence>
<comment type="similarity">
    <text evidence="7">Belongs to the binding-protein-dependent transport system permease family.</text>
</comment>
<dbReference type="SUPFAM" id="SSF161098">
    <property type="entry name" value="MetI-like"/>
    <property type="match status" value="1"/>
</dbReference>
<evidence type="ECO:0000256" key="1">
    <source>
        <dbReference type="ARBA" id="ARBA00004651"/>
    </source>
</evidence>
<keyword evidence="4 7" id="KW-0812">Transmembrane</keyword>
<dbReference type="InterPro" id="IPR035906">
    <property type="entry name" value="MetI-like_sf"/>
</dbReference>
<keyword evidence="10" id="KW-1185">Reference proteome</keyword>
<dbReference type="PROSITE" id="PS50928">
    <property type="entry name" value="ABC_TM1"/>
    <property type="match status" value="1"/>
</dbReference>
<feature type="transmembrane region" description="Helical" evidence="7">
    <location>
        <begin position="21"/>
        <end position="50"/>
    </location>
</feature>
<protein>
    <submittedName>
        <fullName evidence="9">Protein lplB</fullName>
    </submittedName>
</protein>
<dbReference type="Gene3D" id="1.10.3720.10">
    <property type="entry name" value="MetI-like"/>
    <property type="match status" value="1"/>
</dbReference>
<dbReference type="AlphaFoldDB" id="A0A3T1DC56"/>
<dbReference type="InterPro" id="IPR000515">
    <property type="entry name" value="MetI-like"/>
</dbReference>
<evidence type="ECO:0000259" key="8">
    <source>
        <dbReference type="PROSITE" id="PS50928"/>
    </source>
</evidence>
<gene>
    <name evidence="9" type="ORF">KCTCHS21_50230</name>
</gene>
<proteinExistence type="inferred from homology"/>
<dbReference type="CDD" id="cd06261">
    <property type="entry name" value="TM_PBP2"/>
    <property type="match status" value="1"/>
</dbReference>
<evidence type="ECO:0000256" key="4">
    <source>
        <dbReference type="ARBA" id="ARBA00022692"/>
    </source>
</evidence>
<dbReference type="GO" id="GO:0005886">
    <property type="term" value="C:plasma membrane"/>
    <property type="evidence" value="ECO:0007669"/>
    <property type="project" value="UniProtKB-SubCell"/>
</dbReference>
<keyword evidence="6 7" id="KW-0472">Membrane</keyword>
<accession>A0A3T1DC56</accession>
<organism evidence="9 10">
    <name type="scientific">Cohnella abietis</name>
    <dbReference type="NCBI Taxonomy" id="2507935"/>
    <lineage>
        <taxon>Bacteria</taxon>
        <taxon>Bacillati</taxon>
        <taxon>Bacillota</taxon>
        <taxon>Bacilli</taxon>
        <taxon>Bacillales</taxon>
        <taxon>Paenibacillaceae</taxon>
        <taxon>Cohnella</taxon>
    </lineage>
</organism>
<dbReference type="GO" id="GO:0055085">
    <property type="term" value="P:transmembrane transport"/>
    <property type="evidence" value="ECO:0007669"/>
    <property type="project" value="InterPro"/>
</dbReference>
<feature type="transmembrane region" description="Helical" evidence="7">
    <location>
        <begin position="123"/>
        <end position="142"/>
    </location>
</feature>
<dbReference type="Pfam" id="PF00528">
    <property type="entry name" value="BPD_transp_1"/>
    <property type="match status" value="1"/>
</dbReference>
<dbReference type="Proteomes" id="UP000289856">
    <property type="component" value="Chromosome"/>
</dbReference>
<sequence length="311" mass="35382">MKQKQGHIPHKKLNRYVLKTQLTYHGLMLPACIFLILFSYVPMFGIIMAFQDYTPALGITGSSFVGFENFVRLFTLDNIQQIMFNTLYISIMKIILGLLVPIIFALLLNEVRNRLFVRSVQTIVYLPYFLSWVILAGVFIEILNPTNGLVNNVLNIFGIDSIFFLGDKNWFPNVMIITDTWKSFGFGTIVYLAALTSIDPSLYEAAKVDGANYYQQMRHITLPGIINIVVLMTVLSIGSILDAGFDQIYNLYNPVVYSTGDILDTFVYRLGIKDMLFSISTAVSLIKSIVSFVLIVISYRLAYRLTEYKIF</sequence>
<evidence type="ECO:0000313" key="10">
    <source>
        <dbReference type="Proteomes" id="UP000289856"/>
    </source>
</evidence>
<evidence type="ECO:0000256" key="5">
    <source>
        <dbReference type="ARBA" id="ARBA00022989"/>
    </source>
</evidence>
<keyword evidence="5 7" id="KW-1133">Transmembrane helix</keyword>
<dbReference type="PANTHER" id="PTHR30193">
    <property type="entry name" value="ABC TRANSPORTER PERMEASE PROTEIN"/>
    <property type="match status" value="1"/>
</dbReference>
<dbReference type="InterPro" id="IPR051393">
    <property type="entry name" value="ABC_transporter_permease"/>
</dbReference>
<feature type="transmembrane region" description="Helical" evidence="7">
    <location>
        <begin position="275"/>
        <end position="299"/>
    </location>
</feature>
<dbReference type="KEGG" id="cohn:KCTCHS21_50230"/>
<dbReference type="PANTHER" id="PTHR30193:SF44">
    <property type="entry name" value="LACTOSE TRANSPORT SYSTEM PERMEASE PROTEIN LACF"/>
    <property type="match status" value="1"/>
</dbReference>
<feature type="transmembrane region" description="Helical" evidence="7">
    <location>
        <begin position="186"/>
        <end position="203"/>
    </location>
</feature>
<evidence type="ECO:0000256" key="3">
    <source>
        <dbReference type="ARBA" id="ARBA00022475"/>
    </source>
</evidence>
<comment type="subcellular location">
    <subcellularLocation>
        <location evidence="1 7">Cell membrane</location>
        <topology evidence="1 7">Multi-pass membrane protein</topology>
    </subcellularLocation>
</comment>
<name>A0A3T1DC56_9BACL</name>
<keyword evidence="2 7" id="KW-0813">Transport</keyword>
<feature type="transmembrane region" description="Helical" evidence="7">
    <location>
        <begin position="87"/>
        <end position="108"/>
    </location>
</feature>
<evidence type="ECO:0000256" key="2">
    <source>
        <dbReference type="ARBA" id="ARBA00022448"/>
    </source>
</evidence>